<dbReference type="Pfam" id="PF00068">
    <property type="entry name" value="Phospholip_A2_1"/>
    <property type="match status" value="1"/>
</dbReference>
<feature type="binding site" evidence="3">
    <location>
        <position position="77"/>
    </location>
    <ligand>
        <name>Ca(2+)</name>
        <dbReference type="ChEBI" id="CHEBI:29108"/>
    </ligand>
</feature>
<keyword evidence="2" id="KW-0964">Secreted</keyword>
<keyword evidence="6" id="KW-1185">Reference proteome</keyword>
<dbReference type="Gene3D" id="1.20.90.10">
    <property type="entry name" value="Phospholipase A2 domain"/>
    <property type="match status" value="1"/>
</dbReference>
<evidence type="ECO:0000256" key="3">
    <source>
        <dbReference type="PIRSR" id="PIRSR601211-2"/>
    </source>
</evidence>
<dbReference type="GO" id="GO:0004623">
    <property type="term" value="F:phospholipase A2 activity"/>
    <property type="evidence" value="ECO:0007669"/>
    <property type="project" value="InterPro"/>
</dbReference>
<evidence type="ECO:0000313" key="5">
    <source>
        <dbReference type="EnsemblMetazoa" id="RPRC000104-PA"/>
    </source>
</evidence>
<keyword evidence="3" id="KW-0106">Calcium</keyword>
<dbReference type="SUPFAM" id="SSF48619">
    <property type="entry name" value="Phospholipase A2, PLA2"/>
    <property type="match status" value="1"/>
</dbReference>
<dbReference type="EMBL" id="ACPB03008039">
    <property type="status" value="NOT_ANNOTATED_CDS"/>
    <property type="molecule type" value="Genomic_DNA"/>
</dbReference>
<comment type="subcellular location">
    <subcellularLocation>
        <location evidence="1">Secreted</location>
    </subcellularLocation>
</comment>
<evidence type="ECO:0000256" key="2">
    <source>
        <dbReference type="ARBA" id="ARBA00022525"/>
    </source>
</evidence>
<feature type="domain" description="Phospholipase A2-like central" evidence="4">
    <location>
        <begin position="52"/>
        <end position="90"/>
    </location>
</feature>
<protein>
    <submittedName>
        <fullName evidence="5">Phosphatidylcholine 2-acylhydrolase</fullName>
    </submittedName>
</protein>
<accession>T1H7X2</accession>
<comment type="cofactor">
    <cofactor evidence="3">
        <name>Ca(2+)</name>
        <dbReference type="ChEBI" id="CHEBI:29108"/>
    </cofactor>
    <text evidence="3">Binds 1 Ca(2+) ion per subunit.</text>
</comment>
<keyword evidence="3" id="KW-0479">Metal-binding</keyword>
<dbReference type="AlphaFoldDB" id="T1H7X2"/>
<organism evidence="5 6">
    <name type="scientific">Rhodnius prolixus</name>
    <name type="common">Triatomid bug</name>
    <dbReference type="NCBI Taxonomy" id="13249"/>
    <lineage>
        <taxon>Eukaryota</taxon>
        <taxon>Metazoa</taxon>
        <taxon>Ecdysozoa</taxon>
        <taxon>Arthropoda</taxon>
        <taxon>Hexapoda</taxon>
        <taxon>Insecta</taxon>
        <taxon>Pterygota</taxon>
        <taxon>Neoptera</taxon>
        <taxon>Paraneoptera</taxon>
        <taxon>Hemiptera</taxon>
        <taxon>Heteroptera</taxon>
        <taxon>Panheteroptera</taxon>
        <taxon>Cimicomorpha</taxon>
        <taxon>Reduviidae</taxon>
        <taxon>Triatominae</taxon>
        <taxon>Rhodnius</taxon>
    </lineage>
</organism>
<sequence>MEFLVFSLVSDSGWISNSTKEFEVYLGHSHNPWGASTNLRDMRQTRGKRSVVHLYNMVLCATGCNPLSYKGYGCYCGFLGSGYPTDPIDRKSYFYFLTDAARGTIGVTIQPTAQCTWSTLSHTSGLATNVAHSVVKYILVASARQFCQLARGLAPGIHFDHNDKTEN</sequence>
<evidence type="ECO:0000259" key="4">
    <source>
        <dbReference type="Pfam" id="PF00068"/>
    </source>
</evidence>
<feature type="binding site" evidence="3">
    <location>
        <position position="75"/>
    </location>
    <ligand>
        <name>Ca(2+)</name>
        <dbReference type="ChEBI" id="CHEBI:29108"/>
    </ligand>
</feature>
<dbReference type="HOGENOM" id="CLU_1596542_0_0_1"/>
<dbReference type="eggNOG" id="KOG4087">
    <property type="taxonomic scope" value="Eukaryota"/>
</dbReference>
<reference evidence="5" key="1">
    <citation type="submission" date="2015-05" db="UniProtKB">
        <authorList>
            <consortium name="EnsemblMetazoa"/>
        </authorList>
    </citation>
    <scope>IDENTIFICATION</scope>
</reference>
<proteinExistence type="predicted"/>
<evidence type="ECO:0000256" key="1">
    <source>
        <dbReference type="ARBA" id="ARBA00004613"/>
    </source>
</evidence>
<dbReference type="InParanoid" id="T1H7X2"/>
<dbReference type="PANTHER" id="PTHR11716">
    <property type="entry name" value="PHOSPHOLIPASE A2 FAMILY MEMBER"/>
    <property type="match status" value="1"/>
</dbReference>
<dbReference type="GO" id="GO:0050482">
    <property type="term" value="P:arachidonate secretion"/>
    <property type="evidence" value="ECO:0007669"/>
    <property type="project" value="InterPro"/>
</dbReference>
<name>T1H7X2_RHOPR</name>
<dbReference type="InterPro" id="IPR016090">
    <property type="entry name" value="PLA2-like_dom"/>
</dbReference>
<dbReference type="GO" id="GO:0006644">
    <property type="term" value="P:phospholipid metabolic process"/>
    <property type="evidence" value="ECO:0007669"/>
    <property type="project" value="InterPro"/>
</dbReference>
<dbReference type="Proteomes" id="UP000015103">
    <property type="component" value="Unassembled WGS sequence"/>
</dbReference>
<dbReference type="VEuPathDB" id="VectorBase:RPRC000104"/>
<dbReference type="InterPro" id="IPR036444">
    <property type="entry name" value="PLipase_A2_dom_sf"/>
</dbReference>
<dbReference type="PANTHER" id="PTHR11716:SF107">
    <property type="entry name" value="PHOSPHOLIPASE A2"/>
    <property type="match status" value="1"/>
</dbReference>
<dbReference type="STRING" id="13249.T1H7X2"/>
<dbReference type="InterPro" id="IPR001211">
    <property type="entry name" value="PLA2"/>
</dbReference>
<evidence type="ECO:0000313" key="6">
    <source>
        <dbReference type="Proteomes" id="UP000015103"/>
    </source>
</evidence>
<dbReference type="GO" id="GO:0005576">
    <property type="term" value="C:extracellular region"/>
    <property type="evidence" value="ECO:0007669"/>
    <property type="project" value="UniProtKB-SubCell"/>
</dbReference>
<dbReference type="GO" id="GO:0005509">
    <property type="term" value="F:calcium ion binding"/>
    <property type="evidence" value="ECO:0007669"/>
    <property type="project" value="InterPro"/>
</dbReference>
<dbReference type="EnsemblMetazoa" id="RPRC000104-RA">
    <property type="protein sequence ID" value="RPRC000104-PA"/>
    <property type="gene ID" value="RPRC000104"/>
</dbReference>
<dbReference type="GO" id="GO:0016042">
    <property type="term" value="P:lipid catabolic process"/>
    <property type="evidence" value="ECO:0007669"/>
    <property type="project" value="InterPro"/>
</dbReference>